<organism evidence="1 2">
    <name type="scientific">Aspergillus heteromorphus CBS 117.55</name>
    <dbReference type="NCBI Taxonomy" id="1448321"/>
    <lineage>
        <taxon>Eukaryota</taxon>
        <taxon>Fungi</taxon>
        <taxon>Dikarya</taxon>
        <taxon>Ascomycota</taxon>
        <taxon>Pezizomycotina</taxon>
        <taxon>Eurotiomycetes</taxon>
        <taxon>Eurotiomycetidae</taxon>
        <taxon>Eurotiales</taxon>
        <taxon>Aspergillaceae</taxon>
        <taxon>Aspergillus</taxon>
        <taxon>Aspergillus subgen. Circumdati</taxon>
    </lineage>
</organism>
<evidence type="ECO:0000313" key="1">
    <source>
        <dbReference type="EMBL" id="PWY86180.1"/>
    </source>
</evidence>
<proteinExistence type="predicted"/>
<protein>
    <submittedName>
        <fullName evidence="1">Uncharacterized protein</fullName>
    </submittedName>
</protein>
<name>A0A317WPG3_9EURO</name>
<dbReference type="EMBL" id="MSFL01000008">
    <property type="protein sequence ID" value="PWY86180.1"/>
    <property type="molecule type" value="Genomic_DNA"/>
</dbReference>
<dbReference type="VEuPathDB" id="FungiDB:BO70DRAFT_361001"/>
<dbReference type="RefSeq" id="XP_025400732.1">
    <property type="nucleotide sequence ID" value="XM_025542941.1"/>
</dbReference>
<evidence type="ECO:0000313" key="2">
    <source>
        <dbReference type="Proteomes" id="UP000247233"/>
    </source>
</evidence>
<dbReference type="STRING" id="1448321.A0A317WPG3"/>
<dbReference type="AlphaFoldDB" id="A0A317WPG3"/>
<reference evidence="1 2" key="1">
    <citation type="submission" date="2016-12" db="EMBL/GenBank/DDBJ databases">
        <title>The genomes of Aspergillus section Nigri reveals drivers in fungal speciation.</title>
        <authorList>
            <consortium name="DOE Joint Genome Institute"/>
            <person name="Vesth T.C."/>
            <person name="Nybo J."/>
            <person name="Theobald S."/>
            <person name="Brandl J."/>
            <person name="Frisvad J.C."/>
            <person name="Nielsen K.F."/>
            <person name="Lyhne E.K."/>
            <person name="Kogle M.E."/>
            <person name="Kuo A."/>
            <person name="Riley R."/>
            <person name="Clum A."/>
            <person name="Nolan M."/>
            <person name="Lipzen A."/>
            <person name="Salamov A."/>
            <person name="Henrissat B."/>
            <person name="Wiebenga A."/>
            <person name="De Vries R.P."/>
            <person name="Grigoriev I.V."/>
            <person name="Mortensen U.H."/>
            <person name="Andersen M.R."/>
            <person name="Baker S.E."/>
        </authorList>
    </citation>
    <scope>NUCLEOTIDE SEQUENCE [LARGE SCALE GENOMIC DNA]</scope>
    <source>
        <strain evidence="1 2">CBS 117.55</strain>
    </source>
</reference>
<dbReference type="Proteomes" id="UP000247233">
    <property type="component" value="Unassembled WGS sequence"/>
</dbReference>
<keyword evidence="2" id="KW-1185">Reference proteome</keyword>
<dbReference type="GeneID" id="37065178"/>
<comment type="caution">
    <text evidence="1">The sequence shown here is derived from an EMBL/GenBank/DDBJ whole genome shotgun (WGS) entry which is preliminary data.</text>
</comment>
<dbReference type="OrthoDB" id="4898680at2759"/>
<gene>
    <name evidence="1" type="ORF">BO70DRAFT_361001</name>
</gene>
<accession>A0A317WPG3</accession>
<sequence>MSYAVPSSGILCLELLRQAANPQRYYLRLEWIQTEASGGNMASLIQKILSRFLERILDPPGIGQSQPIVPFLENGFPD</sequence>